<keyword evidence="2" id="KW-0446">Lipid-binding</keyword>
<dbReference type="Proteomes" id="UP000886595">
    <property type="component" value="Unassembled WGS sequence"/>
</dbReference>
<dbReference type="InterPro" id="IPR036312">
    <property type="entry name" value="Bifun_inhib/LTP/seed_sf"/>
</dbReference>
<dbReference type="AlphaFoldDB" id="A0A8X7SAM2"/>
<protein>
    <recommendedName>
        <fullName evidence="4">Bifunctional inhibitor/plant lipid transfer protein/seed storage helical domain-containing protein</fullName>
    </recommendedName>
</protein>
<dbReference type="InterPro" id="IPR033872">
    <property type="entry name" value="nsLTP2"/>
</dbReference>
<dbReference type="SMART" id="SM00499">
    <property type="entry name" value="AAI"/>
    <property type="match status" value="1"/>
</dbReference>
<keyword evidence="1" id="KW-0813">Transport</keyword>
<feature type="domain" description="Bifunctional inhibitor/plant lipid transfer protein/seed storage helical" evidence="4">
    <location>
        <begin position="34"/>
        <end position="97"/>
    </location>
</feature>
<evidence type="ECO:0000256" key="1">
    <source>
        <dbReference type="ARBA" id="ARBA00022448"/>
    </source>
</evidence>
<name>A0A8X7SAM2_BRACI</name>
<evidence type="ECO:0000313" key="6">
    <source>
        <dbReference type="Proteomes" id="UP000886595"/>
    </source>
</evidence>
<organism evidence="5 6">
    <name type="scientific">Brassica carinata</name>
    <name type="common">Ethiopian mustard</name>
    <name type="synonym">Abyssinian cabbage</name>
    <dbReference type="NCBI Taxonomy" id="52824"/>
    <lineage>
        <taxon>Eukaryota</taxon>
        <taxon>Viridiplantae</taxon>
        <taxon>Streptophyta</taxon>
        <taxon>Embryophyta</taxon>
        <taxon>Tracheophyta</taxon>
        <taxon>Spermatophyta</taxon>
        <taxon>Magnoliopsida</taxon>
        <taxon>eudicotyledons</taxon>
        <taxon>Gunneridae</taxon>
        <taxon>Pentapetalae</taxon>
        <taxon>rosids</taxon>
        <taxon>malvids</taxon>
        <taxon>Brassicales</taxon>
        <taxon>Brassicaceae</taxon>
        <taxon>Brassiceae</taxon>
        <taxon>Brassica</taxon>
    </lineage>
</organism>
<dbReference type="InterPro" id="IPR016140">
    <property type="entry name" value="Bifunc_inhib/LTP/seed_store"/>
</dbReference>
<keyword evidence="6" id="KW-1185">Reference proteome</keyword>
<dbReference type="CDD" id="cd01959">
    <property type="entry name" value="nsLTP2"/>
    <property type="match status" value="1"/>
</dbReference>
<proteinExistence type="predicted"/>
<dbReference type="GO" id="GO:0008289">
    <property type="term" value="F:lipid binding"/>
    <property type="evidence" value="ECO:0007669"/>
    <property type="project" value="UniProtKB-KW"/>
</dbReference>
<comment type="caution">
    <text evidence="5">The sequence shown here is derived from an EMBL/GenBank/DDBJ whole genome shotgun (WGS) entry which is preliminary data.</text>
</comment>
<reference evidence="5 6" key="1">
    <citation type="submission" date="2020-02" db="EMBL/GenBank/DDBJ databases">
        <authorList>
            <person name="Ma Q."/>
            <person name="Huang Y."/>
            <person name="Song X."/>
            <person name="Pei D."/>
        </authorList>
    </citation>
    <scope>NUCLEOTIDE SEQUENCE [LARGE SCALE GENOMIC DNA]</scope>
    <source>
        <strain evidence="5">Sxm20200214</strain>
        <tissue evidence="5">Leaf</tissue>
    </source>
</reference>
<evidence type="ECO:0000259" key="4">
    <source>
        <dbReference type="SMART" id="SM00499"/>
    </source>
</evidence>
<evidence type="ECO:0000313" key="5">
    <source>
        <dbReference type="EMBL" id="KAG2302598.1"/>
    </source>
</evidence>
<dbReference type="GO" id="GO:0006869">
    <property type="term" value="P:lipid transport"/>
    <property type="evidence" value="ECO:0007669"/>
    <property type="project" value="InterPro"/>
</dbReference>
<dbReference type="OrthoDB" id="665742at2759"/>
<dbReference type="SUPFAM" id="SSF47699">
    <property type="entry name" value="Bifunctional inhibitor/lipid-transfer protein/seed storage 2S albumin"/>
    <property type="match status" value="1"/>
</dbReference>
<dbReference type="Gene3D" id="1.10.110.10">
    <property type="entry name" value="Plant lipid-transfer and hydrophobic proteins"/>
    <property type="match status" value="1"/>
</dbReference>
<dbReference type="Pfam" id="PF00234">
    <property type="entry name" value="Tryp_alpha_amyl"/>
    <property type="match status" value="1"/>
</dbReference>
<gene>
    <name evidence="5" type="ORF">Bca52824_031249</name>
</gene>
<dbReference type="EMBL" id="JAAMPC010000007">
    <property type="protein sequence ID" value="KAG2302598.1"/>
    <property type="molecule type" value="Genomic_DNA"/>
</dbReference>
<dbReference type="PANTHER" id="PTHR33214">
    <property type="entry name" value="BIFUNCTIONAL INHIBITOR/LIPID-TRANSFER PROTEIN/SEED STORAGE 2S ALBUMIN SUPERFAMILY PROTEIN"/>
    <property type="match status" value="1"/>
</dbReference>
<sequence length="97" mass="10282">MKFTGPICIALVIVLISSLDLTNAVVQEEIKVACVPTELNSCLPAVQTGSNPSTECCTKLKEQQSCLCSYIQNPAFGPYLKNAQKGLAACGVPYPTC</sequence>
<evidence type="ECO:0000256" key="3">
    <source>
        <dbReference type="SAM" id="SignalP"/>
    </source>
</evidence>
<feature type="signal peptide" evidence="3">
    <location>
        <begin position="1"/>
        <end position="24"/>
    </location>
</feature>
<accession>A0A8X7SAM2</accession>
<feature type="chain" id="PRO_5036493520" description="Bifunctional inhibitor/plant lipid transfer protein/seed storage helical domain-containing protein" evidence="3">
    <location>
        <begin position="25"/>
        <end position="97"/>
    </location>
</feature>
<evidence type="ECO:0000256" key="2">
    <source>
        <dbReference type="ARBA" id="ARBA00023121"/>
    </source>
</evidence>
<keyword evidence="3" id="KW-0732">Signal</keyword>
<dbReference type="PANTHER" id="PTHR33214:SF47">
    <property type="entry name" value="BIFUNCTIONAL INHIBITOR_LIPID-TRANSFER PROTEIN_SEED STORAGE 2S ALBUMIN SUPERFAMILY PROTEIN"/>
    <property type="match status" value="1"/>
</dbReference>